<dbReference type="Gene3D" id="6.10.250.2410">
    <property type="match status" value="1"/>
</dbReference>
<accession>A0A318S4A7</accession>
<evidence type="ECO:0000313" key="2">
    <source>
        <dbReference type="EMBL" id="PYE52900.1"/>
    </source>
</evidence>
<dbReference type="RefSeq" id="WP_211317932.1">
    <property type="nucleotide sequence ID" value="NZ_QJSX01000011.1"/>
</dbReference>
<evidence type="ECO:0000313" key="3">
    <source>
        <dbReference type="Proteomes" id="UP000248326"/>
    </source>
</evidence>
<proteinExistence type="predicted"/>
<organism evidence="2 3">
    <name type="scientific">Deinococcus yavapaiensis KR-236</name>
    <dbReference type="NCBI Taxonomy" id="694435"/>
    <lineage>
        <taxon>Bacteria</taxon>
        <taxon>Thermotogati</taxon>
        <taxon>Deinococcota</taxon>
        <taxon>Deinococci</taxon>
        <taxon>Deinococcales</taxon>
        <taxon>Deinococcaceae</taxon>
        <taxon>Deinococcus</taxon>
    </lineage>
</organism>
<dbReference type="Proteomes" id="UP000248326">
    <property type="component" value="Unassembled WGS sequence"/>
</dbReference>
<dbReference type="EMBL" id="QJSX01000011">
    <property type="protein sequence ID" value="PYE52900.1"/>
    <property type="molecule type" value="Genomic_DNA"/>
</dbReference>
<name>A0A318S4A7_9DEIO</name>
<dbReference type="AlphaFoldDB" id="A0A318S4A7"/>
<keyword evidence="3" id="KW-1185">Reference proteome</keyword>
<sequence>MTILQADFPRADVPQATWVELPAFRGTLLELASALRSGRVPPEDVPLLDLTRRVLARVEALRAAQPDAACEVLPLLAGVIALKAKLLLPPAPTPEDFDDEGEGDFSNDVTSGVETLADLDALVSFLQARRVERAGVVAARPLDLGLPRRERKAPPGTLAKLVKAARAAVRDVTVPLLAHDRTTLRDALVSLRAYATRLRRFVFGAITVHDWAERTTYFTALLEGVKDGEFEVTQEAPFGPIEVETRSVRDDAHEPDVRAADATSST</sequence>
<feature type="region of interest" description="Disordered" evidence="1">
    <location>
        <begin position="241"/>
        <end position="266"/>
    </location>
</feature>
<reference evidence="2 3" key="1">
    <citation type="submission" date="2018-06" db="EMBL/GenBank/DDBJ databases">
        <title>Genomic Encyclopedia of Type Strains, Phase IV (KMG-IV): sequencing the most valuable type-strain genomes for metagenomic binning, comparative biology and taxonomic classification.</title>
        <authorList>
            <person name="Goeker M."/>
        </authorList>
    </citation>
    <scope>NUCLEOTIDE SEQUENCE [LARGE SCALE GENOMIC DNA]</scope>
    <source>
        <strain evidence="2 3">DSM 18048</strain>
    </source>
</reference>
<protein>
    <submittedName>
        <fullName evidence="2">Condensin subunit ScpA</fullName>
    </submittedName>
</protein>
<gene>
    <name evidence="2" type="ORF">DES52_11172</name>
</gene>
<feature type="compositionally biased region" description="Basic and acidic residues" evidence="1">
    <location>
        <begin position="243"/>
        <end position="259"/>
    </location>
</feature>
<evidence type="ECO:0000256" key="1">
    <source>
        <dbReference type="SAM" id="MobiDB-lite"/>
    </source>
</evidence>
<comment type="caution">
    <text evidence="2">The sequence shown here is derived from an EMBL/GenBank/DDBJ whole genome shotgun (WGS) entry which is preliminary data.</text>
</comment>